<dbReference type="GO" id="GO:0005509">
    <property type="term" value="F:calcium ion binding"/>
    <property type="evidence" value="ECO:0007669"/>
    <property type="project" value="InterPro"/>
</dbReference>
<keyword evidence="2" id="KW-1133">Transmembrane helix</keyword>
<dbReference type="InterPro" id="IPR011992">
    <property type="entry name" value="EF-hand-dom_pair"/>
</dbReference>
<dbReference type="SMART" id="SM00054">
    <property type="entry name" value="EFh"/>
    <property type="match status" value="2"/>
</dbReference>
<evidence type="ECO:0000259" key="3">
    <source>
        <dbReference type="PROSITE" id="PS50222"/>
    </source>
</evidence>
<accession>C1FF66</accession>
<dbReference type="PROSITE" id="PS50222">
    <property type="entry name" value="EF_HAND_2"/>
    <property type="match status" value="2"/>
</dbReference>
<evidence type="ECO:0000313" key="5">
    <source>
        <dbReference type="Proteomes" id="UP000002009"/>
    </source>
</evidence>
<keyword evidence="5" id="KW-1185">Reference proteome</keyword>
<sequence length="1043" mass="114037">MFRYISGANGNSGDDALLSEDGGINVRSLPEDVQAVFADIDANGDGVLDMEEFKTMLSTYAVLRRSNQEGSVSISTLPDKVQPALKVFDQDGDGTVDPKELMRAAEMYQASKKSQRRMRKFIIGLVLFVVALIGINSAMTFMMVEIAKETKASPDGVMRVNAGGGHQGAVVKTAANGEPSPLTSGLPDAAFAQLKQFQVDSPTGAHVSLVVQGWYRVPSPIATTGSVVKIMTAAGFIILDGTDMTFEETVGTVFSEAGFDVMGRKLLGMYEIVGIFNSIDDWTGLGEEEKKPGFGKHDFYMEYSTLNKCVMEVGAEKSCVDMYNNTHGAYVQIDGEHYIKIDSTILMDVDTNIAMESHYYAEFQATIEEMKSPTRRVKAQAVAYNVSYEGDEEEEEMFYCKEVHTGDDSSVWNVTNAEKVGETEDADGRTIREFVITTPLTSLQHDFITGFDESIPYTGTTEVKYWDDKATGYPVKFSFGGKDFVVTKYVEDEIDLPEPDEWHVADECFNMKPADALHDKTLPTPVPANPYRFDNRRRLRDECEAEGGCYSSEDVSSQPYCINGTCLNTTEIADIYNSTAYDTQGSGRKLLQSTGFIQHDDTVLIYNHRFGGGLLKISNSVSSGKRWLDFNKGKTYTKNLEAASKSSVPWGDHYFKVKDLGGGEVAFFNDARKKYMRLLECNGGKLSTGSTSHSWTNLPDSWYHERFRLVPLSNTGRLNVRNPEYTYFGLYADKCGSFVRIDANGNVVGIQKDMDKVGDNDLSFRFAFKVLTRSGPTPLSGNCNNAETCRKGCSGNACPGAALTHSIAFPPEALKPRVQFGIEFWHRGCGVKGMSLSGSCGTATCEVGGTFDGPDVCCSNNKFCGPGGSVYGLISQDLLDLIQGSDKADKIKQKLEDLGVSGSLSMILSYYKPAGRSGAITLAIVGEVEASFRRRKLLSIESADEGDEGQVALTSYDAHGRKVVWFKKTLKKAKKFAKKVTNVVKSAAESFVEQFGFTNGVFLSVSGYAEYDFDSESLGVGATIEGQACLLNICGDFAVEVAS</sequence>
<gene>
    <name evidence="4" type="ORF">MICPUN_54845</name>
</gene>
<dbReference type="EMBL" id="CP001574">
    <property type="protein sequence ID" value="ACO68308.1"/>
    <property type="molecule type" value="Genomic_DNA"/>
</dbReference>
<evidence type="ECO:0000256" key="1">
    <source>
        <dbReference type="ARBA" id="ARBA00022837"/>
    </source>
</evidence>
<dbReference type="Pfam" id="PF13202">
    <property type="entry name" value="EF-hand_5"/>
    <property type="match status" value="2"/>
</dbReference>
<dbReference type="InterPro" id="IPR018247">
    <property type="entry name" value="EF_Hand_1_Ca_BS"/>
</dbReference>
<dbReference type="InterPro" id="IPR002048">
    <property type="entry name" value="EF_hand_dom"/>
</dbReference>
<dbReference type="Gene3D" id="1.10.238.10">
    <property type="entry name" value="EF-hand"/>
    <property type="match status" value="1"/>
</dbReference>
<feature type="domain" description="EF-hand" evidence="3">
    <location>
        <begin position="28"/>
        <end position="63"/>
    </location>
</feature>
<name>C1FF66_MICCC</name>
<feature type="transmembrane region" description="Helical" evidence="2">
    <location>
        <begin position="121"/>
        <end position="144"/>
    </location>
</feature>
<reference evidence="4 5" key="1">
    <citation type="journal article" date="2009" name="Science">
        <title>Green evolution and dynamic adaptations revealed by genomes of the marine picoeukaryotes Micromonas.</title>
        <authorList>
            <person name="Worden A.Z."/>
            <person name="Lee J.H."/>
            <person name="Mock T."/>
            <person name="Rouze P."/>
            <person name="Simmons M.P."/>
            <person name="Aerts A.L."/>
            <person name="Allen A.E."/>
            <person name="Cuvelier M.L."/>
            <person name="Derelle E."/>
            <person name="Everett M.V."/>
            <person name="Foulon E."/>
            <person name="Grimwood J."/>
            <person name="Gundlach H."/>
            <person name="Henrissat B."/>
            <person name="Napoli C."/>
            <person name="McDonald S.M."/>
            <person name="Parker M.S."/>
            <person name="Rombauts S."/>
            <person name="Salamov A."/>
            <person name="Von Dassow P."/>
            <person name="Badger J.H."/>
            <person name="Coutinho P.M."/>
            <person name="Demir E."/>
            <person name="Dubchak I."/>
            <person name="Gentemann C."/>
            <person name="Eikrem W."/>
            <person name="Gready J.E."/>
            <person name="John U."/>
            <person name="Lanier W."/>
            <person name="Lindquist E.A."/>
            <person name="Lucas S."/>
            <person name="Mayer K.F."/>
            <person name="Moreau H."/>
            <person name="Not F."/>
            <person name="Otillar R."/>
            <person name="Panaud O."/>
            <person name="Pangilinan J."/>
            <person name="Paulsen I."/>
            <person name="Piegu B."/>
            <person name="Poliakov A."/>
            <person name="Robbens S."/>
            <person name="Schmutz J."/>
            <person name="Toulza E."/>
            <person name="Wyss T."/>
            <person name="Zelensky A."/>
            <person name="Zhou K."/>
            <person name="Armbrust E.V."/>
            <person name="Bhattacharya D."/>
            <person name="Goodenough U.W."/>
            <person name="Van de Peer Y."/>
            <person name="Grigoriev I.V."/>
        </authorList>
    </citation>
    <scope>NUCLEOTIDE SEQUENCE [LARGE SCALE GENOMIC DNA]</scope>
    <source>
        <strain evidence="5">RCC299 / NOUM17</strain>
    </source>
</reference>
<proteinExistence type="predicted"/>
<dbReference type="InParanoid" id="C1FF66"/>
<protein>
    <recommendedName>
        <fullName evidence="3">EF-hand domain-containing protein</fullName>
    </recommendedName>
</protein>
<dbReference type="STRING" id="296587.C1FF66"/>
<feature type="domain" description="EF-hand" evidence="3">
    <location>
        <begin position="76"/>
        <end position="111"/>
    </location>
</feature>
<dbReference type="eggNOG" id="ENOG502S6WM">
    <property type="taxonomic scope" value="Eukaryota"/>
</dbReference>
<keyword evidence="2" id="KW-0812">Transmembrane</keyword>
<dbReference type="GeneID" id="8249985"/>
<keyword evidence="2" id="KW-0472">Membrane</keyword>
<evidence type="ECO:0000256" key="2">
    <source>
        <dbReference type="SAM" id="Phobius"/>
    </source>
</evidence>
<dbReference type="CDD" id="cd00051">
    <property type="entry name" value="EFh"/>
    <property type="match status" value="1"/>
</dbReference>
<evidence type="ECO:0000313" key="4">
    <source>
        <dbReference type="EMBL" id="ACO68308.1"/>
    </source>
</evidence>
<dbReference type="PROSITE" id="PS00018">
    <property type="entry name" value="EF_HAND_1"/>
    <property type="match status" value="2"/>
</dbReference>
<dbReference type="RefSeq" id="XP_002507050.1">
    <property type="nucleotide sequence ID" value="XM_002507004.1"/>
</dbReference>
<dbReference type="Proteomes" id="UP000002009">
    <property type="component" value="Chromosome 1"/>
</dbReference>
<dbReference type="AlphaFoldDB" id="C1FF66"/>
<keyword evidence="1" id="KW-0106">Calcium</keyword>
<organism evidence="4 5">
    <name type="scientific">Micromonas commoda (strain RCC299 / NOUM17 / CCMP2709)</name>
    <name type="common">Picoplanktonic green alga</name>
    <dbReference type="NCBI Taxonomy" id="296587"/>
    <lineage>
        <taxon>Eukaryota</taxon>
        <taxon>Viridiplantae</taxon>
        <taxon>Chlorophyta</taxon>
        <taxon>Mamiellophyceae</taxon>
        <taxon>Mamiellales</taxon>
        <taxon>Mamiellaceae</taxon>
        <taxon>Micromonas</taxon>
    </lineage>
</organism>
<dbReference type="KEGG" id="mis:MICPUN_54845"/>
<dbReference type="SUPFAM" id="SSF47473">
    <property type="entry name" value="EF-hand"/>
    <property type="match status" value="1"/>
</dbReference>
<dbReference type="OrthoDB" id="549798at2759"/>